<dbReference type="Gene3D" id="1.20.1420.30">
    <property type="entry name" value="NCX, central ion-binding region"/>
    <property type="match status" value="1"/>
</dbReference>
<feature type="domain" description="Sodium/calcium exchanger membrane region" evidence="6">
    <location>
        <begin position="38"/>
        <end position="180"/>
    </location>
</feature>
<dbReference type="GO" id="GO:0055085">
    <property type="term" value="P:transmembrane transport"/>
    <property type="evidence" value="ECO:0007669"/>
    <property type="project" value="InterPro"/>
</dbReference>
<evidence type="ECO:0000256" key="2">
    <source>
        <dbReference type="ARBA" id="ARBA00022692"/>
    </source>
</evidence>
<evidence type="ECO:0000313" key="7">
    <source>
        <dbReference type="EMBL" id="AXA36011.1"/>
    </source>
</evidence>
<feature type="transmembrane region" description="Helical" evidence="5">
    <location>
        <begin position="34"/>
        <end position="53"/>
    </location>
</feature>
<feature type="transmembrane region" description="Helical" evidence="5">
    <location>
        <begin position="288"/>
        <end position="306"/>
    </location>
</feature>
<dbReference type="InterPro" id="IPR044880">
    <property type="entry name" value="NCX_ion-bd_dom_sf"/>
</dbReference>
<dbReference type="Proteomes" id="UP000262583">
    <property type="component" value="Chromosome"/>
</dbReference>
<feature type="transmembrane region" description="Helical" evidence="5">
    <location>
        <begin position="65"/>
        <end position="87"/>
    </location>
</feature>
<feature type="transmembrane region" description="Helical" evidence="5">
    <location>
        <begin position="243"/>
        <end position="267"/>
    </location>
</feature>
<dbReference type="Pfam" id="PF01699">
    <property type="entry name" value="Na_Ca_ex"/>
    <property type="match status" value="2"/>
</dbReference>
<feature type="transmembrane region" description="Helical" evidence="5">
    <location>
        <begin position="372"/>
        <end position="389"/>
    </location>
</feature>
<dbReference type="AlphaFoldDB" id="A0A2Z4Y473"/>
<feature type="transmembrane region" description="Helical" evidence="5">
    <location>
        <begin position="140"/>
        <end position="157"/>
    </location>
</feature>
<comment type="subcellular location">
    <subcellularLocation>
        <location evidence="1">Membrane</location>
        <topology evidence="1">Multi-pass membrane protein</topology>
    </subcellularLocation>
</comment>
<proteinExistence type="predicted"/>
<keyword evidence="3 5" id="KW-1133">Transmembrane helix</keyword>
<protein>
    <submittedName>
        <fullName evidence="7">Sodium/calcium exchanger family protein</fullName>
    </submittedName>
</protein>
<keyword evidence="4 5" id="KW-0472">Membrane</keyword>
<dbReference type="InterPro" id="IPR004837">
    <property type="entry name" value="NaCa_Exmemb"/>
</dbReference>
<gene>
    <name evidence="7" type="ORF">BRCON_1234</name>
</gene>
<feature type="transmembrane region" description="Helical" evidence="5">
    <location>
        <begin position="344"/>
        <end position="366"/>
    </location>
</feature>
<feature type="transmembrane region" description="Helical" evidence="5">
    <location>
        <begin position="203"/>
        <end position="223"/>
    </location>
</feature>
<feature type="transmembrane region" description="Helical" evidence="5">
    <location>
        <begin position="107"/>
        <end position="128"/>
    </location>
</feature>
<dbReference type="EMBL" id="CP030759">
    <property type="protein sequence ID" value="AXA36011.1"/>
    <property type="molecule type" value="Genomic_DNA"/>
</dbReference>
<evidence type="ECO:0000256" key="4">
    <source>
        <dbReference type="ARBA" id="ARBA00023136"/>
    </source>
</evidence>
<feature type="transmembrane region" description="Helical" evidence="5">
    <location>
        <begin position="318"/>
        <end position="337"/>
    </location>
</feature>
<evidence type="ECO:0000259" key="6">
    <source>
        <dbReference type="Pfam" id="PF01699"/>
    </source>
</evidence>
<accession>A0A2Z4Y473</accession>
<dbReference type="GO" id="GO:0016020">
    <property type="term" value="C:membrane"/>
    <property type="evidence" value="ECO:0007669"/>
    <property type="project" value="UniProtKB-SubCell"/>
</dbReference>
<organism evidence="7 8">
    <name type="scientific">Sumerlaea chitinivorans</name>
    <dbReference type="NCBI Taxonomy" id="2250252"/>
    <lineage>
        <taxon>Bacteria</taxon>
        <taxon>Candidatus Sumerlaeota</taxon>
        <taxon>Candidatus Sumerlaeia</taxon>
        <taxon>Candidatus Sumerlaeales</taxon>
        <taxon>Candidatus Sumerlaeaceae</taxon>
        <taxon>Candidatus Sumerlaea</taxon>
    </lineage>
</organism>
<dbReference type="KEGG" id="schv:BRCON_1234"/>
<evidence type="ECO:0000256" key="5">
    <source>
        <dbReference type="SAM" id="Phobius"/>
    </source>
</evidence>
<feature type="transmembrane region" description="Helical" evidence="5">
    <location>
        <begin position="163"/>
        <end position="182"/>
    </location>
</feature>
<evidence type="ECO:0000256" key="3">
    <source>
        <dbReference type="ARBA" id="ARBA00022989"/>
    </source>
</evidence>
<evidence type="ECO:0000256" key="1">
    <source>
        <dbReference type="ARBA" id="ARBA00004141"/>
    </source>
</evidence>
<sequence length="422" mass="46406">MNAKSTLKWISLVLVGASVGIVLRVSGIHLSPPTAALTGGLSILCAAFLLTWACDAVQPDMSRSLSLAILALIAVLPEYAVDMYFTWQAGRHPEGQYASYAVANMTGANRLLLGLGWAFICFVSWWRMRRPVTLEPNQRTEVLFLGLATLYAFVVPMKQSIEWYDGLVLIGLYVWYIVLASQKPVEEVEEGGPVEFLLHLPAVYRRLTSAVFFLVAGMAIFACSEPFCEGLLQTGRMLHINEFFLVQWLAPIASETPEFIVAVIFALRGRPELSMATLLSSKLNQWTLLVGMIPWVYAVAYGSLTPPIPMSSLQLQEILLTAAQSLFGVAILAKLRFDVVQGGVLFILFASQLVLSMAVSTGATALQSTGHVHHLFSVIYVVLAILIMVRQYRALWTLRFGANLEVTRRGGEVPTSPTPPRD</sequence>
<evidence type="ECO:0000313" key="8">
    <source>
        <dbReference type="Proteomes" id="UP000262583"/>
    </source>
</evidence>
<keyword evidence="2 5" id="KW-0812">Transmembrane</keyword>
<reference evidence="7 8" key="1">
    <citation type="submission" date="2018-05" db="EMBL/GenBank/DDBJ databases">
        <title>A metagenomic window into the 2 km-deep terrestrial subsurface aquifer revealed taxonomically and functionally diverse microbial community comprising novel uncultured bacterial lineages.</title>
        <authorList>
            <person name="Kadnikov V.V."/>
            <person name="Mardanov A.V."/>
            <person name="Beletsky A.V."/>
            <person name="Banks D."/>
            <person name="Pimenov N.V."/>
            <person name="Frank Y.A."/>
            <person name="Karnachuk O.V."/>
            <person name="Ravin N.V."/>
        </authorList>
    </citation>
    <scope>NUCLEOTIDE SEQUENCE [LARGE SCALE GENOMIC DNA]</scope>
    <source>
        <strain evidence="7">BY</strain>
    </source>
</reference>
<feature type="domain" description="Sodium/calcium exchanger membrane region" evidence="6">
    <location>
        <begin position="209"/>
        <end position="357"/>
    </location>
</feature>
<name>A0A2Z4Y473_SUMC1</name>